<dbReference type="EMBL" id="AB926440">
    <property type="protein sequence ID" value="BBB46758.1"/>
    <property type="molecule type" value="mRNA"/>
</dbReference>
<evidence type="ECO:0000256" key="4">
    <source>
        <dbReference type="ARBA" id="ARBA00004496"/>
    </source>
</evidence>
<keyword evidence="19 26" id="KW-0472">Membrane</keyword>
<proteinExistence type="evidence at transcript level"/>
<accession>A0A7R6PQ54</accession>
<evidence type="ECO:0000256" key="3">
    <source>
        <dbReference type="ARBA" id="ARBA00004401"/>
    </source>
</evidence>
<protein>
    <recommendedName>
        <fullName evidence="24">Bone marrow stromal antigen 2</fullName>
    </recommendedName>
</protein>
<keyword evidence="15" id="KW-0735">Signal-anchor</keyword>
<dbReference type="GO" id="GO:0051607">
    <property type="term" value="P:defense response to virus"/>
    <property type="evidence" value="ECO:0007669"/>
    <property type="project" value="InterPro"/>
</dbReference>
<evidence type="ECO:0000256" key="15">
    <source>
        <dbReference type="ARBA" id="ARBA00022968"/>
    </source>
</evidence>
<dbReference type="FunFam" id="1.20.5.1700:FF:000006">
    <property type="entry name" value="Bone marrow stromal antigen 2"/>
    <property type="match status" value="1"/>
</dbReference>
<keyword evidence="10" id="KW-0399">Innate immunity</keyword>
<evidence type="ECO:0000256" key="11">
    <source>
        <dbReference type="ARBA" id="ARBA00022622"/>
    </source>
</evidence>
<keyword evidence="9" id="KW-0963">Cytoplasm</keyword>
<comment type="subunit">
    <text evidence="23">Parallel homodimer; disulfide-linked. May form homotetramers under reducing conditions. Isoform 1 and isoform 2 form homodimers and also heterodimers with each other. Dimerization is essential for its antiviral activity. Interacts (via cytoplasmic domain) with ARHGAP44. Interacts with MMP14 (via C-terminal cytoplasmic tail). Interacts with LILRA4/ILT7. Interacts with RNF115.</text>
</comment>
<keyword evidence="11" id="KW-0336">GPI-anchor</keyword>
<keyword evidence="18 25" id="KW-0175">Coiled coil</keyword>
<dbReference type="GO" id="GO:0005770">
    <property type="term" value="C:late endosome"/>
    <property type="evidence" value="ECO:0007669"/>
    <property type="project" value="UniProtKB-SubCell"/>
</dbReference>
<keyword evidence="13" id="KW-0967">Endosome</keyword>
<dbReference type="GO" id="GO:0098552">
    <property type="term" value="C:side of membrane"/>
    <property type="evidence" value="ECO:0007669"/>
    <property type="project" value="UniProtKB-KW"/>
</dbReference>
<keyword evidence="8" id="KW-1003">Cell membrane</keyword>
<evidence type="ECO:0000256" key="12">
    <source>
        <dbReference type="ARBA" id="ARBA00022692"/>
    </source>
</evidence>
<evidence type="ECO:0000256" key="8">
    <source>
        <dbReference type="ARBA" id="ARBA00022475"/>
    </source>
</evidence>
<gene>
    <name evidence="27" type="primary">bst2-1</name>
</gene>
<evidence type="ECO:0000256" key="16">
    <source>
        <dbReference type="ARBA" id="ARBA00022989"/>
    </source>
</evidence>
<evidence type="ECO:0000256" key="6">
    <source>
        <dbReference type="ARBA" id="ARBA00004601"/>
    </source>
</evidence>
<evidence type="ECO:0000256" key="19">
    <source>
        <dbReference type="ARBA" id="ARBA00023136"/>
    </source>
</evidence>
<evidence type="ECO:0000256" key="7">
    <source>
        <dbReference type="ARBA" id="ARBA00004603"/>
    </source>
</evidence>
<evidence type="ECO:0000256" key="24">
    <source>
        <dbReference type="ARBA" id="ARBA00073332"/>
    </source>
</evidence>
<evidence type="ECO:0000256" key="14">
    <source>
        <dbReference type="ARBA" id="ARBA00022859"/>
    </source>
</evidence>
<dbReference type="GO" id="GO:0016324">
    <property type="term" value="C:apical plasma membrane"/>
    <property type="evidence" value="ECO:0007669"/>
    <property type="project" value="UniProtKB-SubCell"/>
</dbReference>
<keyword evidence="14" id="KW-0391">Immunity</keyword>
<keyword evidence="16 26" id="KW-1133">Transmembrane helix</keyword>
<evidence type="ECO:0000256" key="21">
    <source>
        <dbReference type="ARBA" id="ARBA00023180"/>
    </source>
</evidence>
<keyword evidence="17" id="KW-0333">Golgi apparatus</keyword>
<evidence type="ECO:0000256" key="13">
    <source>
        <dbReference type="ARBA" id="ARBA00022753"/>
    </source>
</evidence>
<evidence type="ECO:0000256" key="10">
    <source>
        <dbReference type="ARBA" id="ARBA00022588"/>
    </source>
</evidence>
<evidence type="ECO:0000256" key="25">
    <source>
        <dbReference type="SAM" id="Coils"/>
    </source>
</evidence>
<evidence type="ECO:0000256" key="9">
    <source>
        <dbReference type="ARBA" id="ARBA00022490"/>
    </source>
</evidence>
<reference evidence="27" key="1">
    <citation type="submission" date="2014-04" db="EMBL/GenBank/DDBJ databases">
        <title>Early Events in RD-114 Virus Infection of Dogs.</title>
        <authorList>
            <person name="Yoshikawa R."/>
            <person name="Miyazawa T."/>
        </authorList>
    </citation>
    <scope>NUCLEOTIDE SEQUENCE</scope>
</reference>
<evidence type="ECO:0000256" key="22">
    <source>
        <dbReference type="ARBA" id="ARBA00023288"/>
    </source>
</evidence>
<dbReference type="InterPro" id="IPR024886">
    <property type="entry name" value="BST2"/>
</dbReference>
<keyword evidence="22" id="KW-0449">Lipoprotein</keyword>
<dbReference type="Gene3D" id="1.20.5.1700">
    <property type="match status" value="1"/>
</dbReference>
<dbReference type="GO" id="GO:0005794">
    <property type="term" value="C:Golgi apparatus"/>
    <property type="evidence" value="ECO:0007669"/>
    <property type="project" value="UniProtKB-SubCell"/>
</dbReference>
<evidence type="ECO:0000313" key="27">
    <source>
        <dbReference type="EMBL" id="BBB46758.1"/>
    </source>
</evidence>
<keyword evidence="20" id="KW-1015">Disulfide bond</keyword>
<dbReference type="PANTHER" id="PTHR15190:SF1">
    <property type="entry name" value="BONE MARROW STROMAL ANTIGEN 2"/>
    <property type="match status" value="1"/>
</dbReference>
<evidence type="ECO:0000256" key="20">
    <source>
        <dbReference type="ARBA" id="ARBA00023157"/>
    </source>
</evidence>
<evidence type="ECO:0000256" key="5">
    <source>
        <dbReference type="ARBA" id="ARBA00004589"/>
    </source>
</evidence>
<evidence type="ECO:0000256" key="17">
    <source>
        <dbReference type="ARBA" id="ARBA00023034"/>
    </source>
</evidence>
<organism evidence="27">
    <name type="scientific">Canis lupus familiaris</name>
    <name type="common">Dog</name>
    <name type="synonym">Canis familiaris</name>
    <dbReference type="NCBI Taxonomy" id="9615"/>
    <lineage>
        <taxon>Eukaryota</taxon>
        <taxon>Metazoa</taxon>
        <taxon>Chordata</taxon>
        <taxon>Craniata</taxon>
        <taxon>Vertebrata</taxon>
        <taxon>Euteleostomi</taxon>
        <taxon>Mammalia</taxon>
        <taxon>Eutheria</taxon>
        <taxon>Laurasiatheria</taxon>
        <taxon>Carnivora</taxon>
        <taxon>Caniformia</taxon>
        <taxon>Canidae</taxon>
        <taxon>Canis</taxon>
    </lineage>
</organism>
<keyword evidence="12 26" id="KW-0812">Transmembrane</keyword>
<evidence type="ECO:0000256" key="1">
    <source>
        <dbReference type="ARBA" id="ARBA00004193"/>
    </source>
</evidence>
<name>A0A7R6PQ54_CANLF</name>
<evidence type="ECO:0000256" key="2">
    <source>
        <dbReference type="ARBA" id="ARBA00004221"/>
    </source>
</evidence>
<dbReference type="AlphaFoldDB" id="A0A7R6PQ54"/>
<evidence type="ECO:0000256" key="23">
    <source>
        <dbReference type="ARBA" id="ARBA00066143"/>
    </source>
</evidence>
<feature type="coiled-coil region" evidence="25">
    <location>
        <begin position="123"/>
        <end position="150"/>
    </location>
</feature>
<dbReference type="Pfam" id="PF16716">
    <property type="entry name" value="BST2"/>
    <property type="match status" value="1"/>
</dbReference>
<evidence type="ECO:0000256" key="26">
    <source>
        <dbReference type="SAM" id="Phobius"/>
    </source>
</evidence>
<feature type="transmembrane region" description="Helical" evidence="26">
    <location>
        <begin position="32"/>
        <end position="53"/>
    </location>
</feature>
<comment type="subcellular location">
    <subcellularLocation>
        <location evidence="2">Apical cell membrane</location>
    </subcellularLocation>
    <subcellularLocation>
        <location evidence="1">Cell membrane</location>
        <topology evidence="1">Lipid-anchor</topology>
    </subcellularLocation>
    <subcellularLocation>
        <location evidence="3">Cell membrane</location>
        <topology evidence="3">Single-pass type II membrane protein</topology>
    </subcellularLocation>
    <subcellularLocation>
        <location evidence="4">Cytoplasm</location>
    </subcellularLocation>
    <subcellularLocation>
        <location evidence="6">Golgi apparatus</location>
        <location evidence="6">trans-Golgi network</location>
    </subcellularLocation>
    <subcellularLocation>
        <location evidence="7">Late endosome</location>
    </subcellularLocation>
    <subcellularLocation>
        <location evidence="5">Membrane</location>
        <topology evidence="5">Lipid-anchor</topology>
        <topology evidence="5">GPI-anchor</topology>
    </subcellularLocation>
</comment>
<sequence>MAPTLYHYYWPVPITDESESMSSSQKLSWLEWLGILGIPVVMGLSVALIIFVVKTNSKACGDGLLVEQECHNVTSLLERQLTQTRQALQGTMDQATTCNKTVVTLSASLVKEKAWGQEQLTRGEKLQGEIETLKQQLQAALEEVKQLRSEPRPLTMPLSCAFVLPQDHPNPPPKTQASLCLGNPHCSGHKV</sequence>
<dbReference type="GO" id="GO:0045087">
    <property type="term" value="P:innate immune response"/>
    <property type="evidence" value="ECO:0007669"/>
    <property type="project" value="UniProtKB-KW"/>
</dbReference>
<keyword evidence="21" id="KW-0325">Glycoprotein</keyword>
<dbReference type="GO" id="GO:0009986">
    <property type="term" value="C:cell surface"/>
    <property type="evidence" value="ECO:0007669"/>
    <property type="project" value="UniProtKB-ARBA"/>
</dbReference>
<dbReference type="PANTHER" id="PTHR15190">
    <property type="entry name" value="BONE MARROW STROMAL ANTIGEN 2"/>
    <property type="match status" value="1"/>
</dbReference>
<evidence type="ECO:0000256" key="18">
    <source>
        <dbReference type="ARBA" id="ARBA00023054"/>
    </source>
</evidence>